<dbReference type="Pfam" id="PF00651">
    <property type="entry name" value="BTB"/>
    <property type="match status" value="1"/>
</dbReference>
<dbReference type="SMART" id="SM00225">
    <property type="entry name" value="BTB"/>
    <property type="match status" value="1"/>
</dbReference>
<name>A0A914QKK6_9BILA</name>
<feature type="domain" description="BTB" evidence="1">
    <location>
        <begin position="32"/>
        <end position="99"/>
    </location>
</feature>
<evidence type="ECO:0000313" key="2">
    <source>
        <dbReference type="Proteomes" id="UP000887578"/>
    </source>
</evidence>
<organism evidence="2 3">
    <name type="scientific">Panagrolaimus davidi</name>
    <dbReference type="NCBI Taxonomy" id="227884"/>
    <lineage>
        <taxon>Eukaryota</taxon>
        <taxon>Metazoa</taxon>
        <taxon>Ecdysozoa</taxon>
        <taxon>Nematoda</taxon>
        <taxon>Chromadorea</taxon>
        <taxon>Rhabditida</taxon>
        <taxon>Tylenchina</taxon>
        <taxon>Panagrolaimomorpha</taxon>
        <taxon>Panagrolaimoidea</taxon>
        <taxon>Panagrolaimidae</taxon>
        <taxon>Panagrolaimus</taxon>
    </lineage>
</organism>
<dbReference type="Pfam" id="PF07707">
    <property type="entry name" value="BACK"/>
    <property type="match status" value="1"/>
</dbReference>
<proteinExistence type="predicted"/>
<evidence type="ECO:0000259" key="1">
    <source>
        <dbReference type="PROSITE" id="PS50097"/>
    </source>
</evidence>
<evidence type="ECO:0000313" key="3">
    <source>
        <dbReference type="WBParaSite" id="PDA_v2.g3741.t1"/>
    </source>
</evidence>
<dbReference type="Gene3D" id="1.25.40.420">
    <property type="match status" value="1"/>
</dbReference>
<dbReference type="WBParaSite" id="PDA_v2.g3741.t1">
    <property type="protein sequence ID" value="PDA_v2.g3741.t1"/>
    <property type="gene ID" value="PDA_v2.g3741"/>
</dbReference>
<dbReference type="InterPro" id="IPR000210">
    <property type="entry name" value="BTB/POZ_dom"/>
</dbReference>
<dbReference type="Proteomes" id="UP000887578">
    <property type="component" value="Unplaced"/>
</dbReference>
<dbReference type="CDD" id="cd18186">
    <property type="entry name" value="BTB_POZ_ZBTB_KLHL-like"/>
    <property type="match status" value="1"/>
</dbReference>
<sequence>MSKMLKMKKTYVNELLQPELEAAFKSQDPELLDIVFDIEGKKIYANKIILSINSSTFKSMLSDRWTSKNNDVIKIESYKFDEFKELLTFIYSRECNITNENIFAILDMAAFYQIEDLKELSDEYLSKMELNLSNVLQLIEISNKYSLIQMKGPVQTFLFQNFPNLAKFDGFLNANKSMIKEIVAMESNFSKYHEKLFQTVYEWSKYQAIKKQQLSNEESFNIKDAIKTEMEELLPNIQFKKMNVTFLKDYVAKREFLFTADELANILKNSNLDARVKITNSNGQAIFGDISGKQKYEIEIIKSLNGRESDNERSYLLHWVTYSLRPSSPLKKRTGIQWYLFYFENSYNEINVIGVGNHRDIEPDCDLIAELFAETDFEITPKCKIEIE</sequence>
<dbReference type="AlphaFoldDB" id="A0A914QKK6"/>
<dbReference type="InterPro" id="IPR011705">
    <property type="entry name" value="BACK"/>
</dbReference>
<protein>
    <submittedName>
        <fullName evidence="3">BTB domain-containing protein</fullName>
    </submittedName>
</protein>
<dbReference type="Gene3D" id="3.30.710.10">
    <property type="entry name" value="Potassium Channel Kv1.1, Chain A"/>
    <property type="match status" value="1"/>
</dbReference>
<dbReference type="InterPro" id="IPR011333">
    <property type="entry name" value="SKP1/BTB/POZ_sf"/>
</dbReference>
<dbReference type="PANTHER" id="PTHR45632">
    <property type="entry name" value="LD33804P"/>
    <property type="match status" value="1"/>
</dbReference>
<accession>A0A914QKK6</accession>
<dbReference type="SUPFAM" id="SSF54695">
    <property type="entry name" value="POZ domain"/>
    <property type="match status" value="1"/>
</dbReference>
<reference evidence="3" key="1">
    <citation type="submission" date="2022-11" db="UniProtKB">
        <authorList>
            <consortium name="WormBaseParasite"/>
        </authorList>
    </citation>
    <scope>IDENTIFICATION</scope>
</reference>
<keyword evidence="2" id="KW-1185">Reference proteome</keyword>
<dbReference type="PROSITE" id="PS50097">
    <property type="entry name" value="BTB"/>
    <property type="match status" value="1"/>
</dbReference>